<evidence type="ECO:0000313" key="3">
    <source>
        <dbReference type="Proteomes" id="UP000075714"/>
    </source>
</evidence>
<dbReference type="Proteomes" id="UP000075714">
    <property type="component" value="Unassembled WGS sequence"/>
</dbReference>
<name>A0A150GB52_GONPE</name>
<accession>A0A150GB52</accession>
<evidence type="ECO:0000313" key="2">
    <source>
        <dbReference type="EMBL" id="KXZ47087.1"/>
    </source>
</evidence>
<proteinExistence type="predicted"/>
<reference evidence="3" key="1">
    <citation type="journal article" date="2016" name="Nat. Commun.">
        <title>The Gonium pectorale genome demonstrates co-option of cell cycle regulation during the evolution of multicellularity.</title>
        <authorList>
            <person name="Hanschen E.R."/>
            <person name="Marriage T.N."/>
            <person name="Ferris P.J."/>
            <person name="Hamaji T."/>
            <person name="Toyoda A."/>
            <person name="Fujiyama A."/>
            <person name="Neme R."/>
            <person name="Noguchi H."/>
            <person name="Minakuchi Y."/>
            <person name="Suzuki M."/>
            <person name="Kawai-Toyooka H."/>
            <person name="Smith D.R."/>
            <person name="Sparks H."/>
            <person name="Anderson J."/>
            <person name="Bakaric R."/>
            <person name="Luria V."/>
            <person name="Karger A."/>
            <person name="Kirschner M.W."/>
            <person name="Durand P.M."/>
            <person name="Michod R.E."/>
            <person name="Nozaki H."/>
            <person name="Olson B.J."/>
        </authorList>
    </citation>
    <scope>NUCLEOTIDE SEQUENCE [LARGE SCALE GENOMIC DNA]</scope>
    <source>
        <strain evidence="3">NIES-2863</strain>
    </source>
</reference>
<keyword evidence="3" id="KW-1185">Reference proteome</keyword>
<feature type="region of interest" description="Disordered" evidence="1">
    <location>
        <begin position="162"/>
        <end position="189"/>
    </location>
</feature>
<dbReference type="EMBL" id="LSYV01000039">
    <property type="protein sequence ID" value="KXZ47087.1"/>
    <property type="molecule type" value="Genomic_DNA"/>
</dbReference>
<protein>
    <submittedName>
        <fullName evidence="2">Uncharacterized protein</fullName>
    </submittedName>
</protein>
<gene>
    <name evidence="2" type="ORF">GPECTOR_38g324</name>
</gene>
<evidence type="ECO:0000256" key="1">
    <source>
        <dbReference type="SAM" id="MobiDB-lite"/>
    </source>
</evidence>
<sequence>MRKSTDLASLAACLGGLSGMAEEVGGAHLALPFLANLRSPSYYYSLHKQPPAVLVELLHQFGKLRPWGLMDHSGRVALRQVLSRVITQIRLNASLLSAEDATLVTRALVRLDGRSRLPLPEVYLLNDLARHVASVLVPTGSVSPEAAVRLLWAYVREPRPAALSDAGSTSRSDARATKRPTGQPADSGNARHAELVAVIREDVSLLAAALAPLACRALDSLAPLELVKLVEGLARLGSRREAEAVLPQAVPPLLRCLAELDNSALADVAEAYHTAASKELGLLGAVADQVLARQAPILPRDISILVSCYGARGSLKHTGLWAVLRAALRESLRDIYAPALPKVFAALDAKDPDDSELIPVVRARMKELAQLRLAQQERLDVDP</sequence>
<dbReference type="OrthoDB" id="548336at2759"/>
<organism evidence="2 3">
    <name type="scientific">Gonium pectorale</name>
    <name type="common">Green alga</name>
    <dbReference type="NCBI Taxonomy" id="33097"/>
    <lineage>
        <taxon>Eukaryota</taxon>
        <taxon>Viridiplantae</taxon>
        <taxon>Chlorophyta</taxon>
        <taxon>core chlorophytes</taxon>
        <taxon>Chlorophyceae</taxon>
        <taxon>CS clade</taxon>
        <taxon>Chlamydomonadales</taxon>
        <taxon>Volvocaceae</taxon>
        <taxon>Gonium</taxon>
    </lineage>
</organism>
<comment type="caution">
    <text evidence="2">The sequence shown here is derived from an EMBL/GenBank/DDBJ whole genome shotgun (WGS) entry which is preliminary data.</text>
</comment>
<dbReference type="AlphaFoldDB" id="A0A150GB52"/>